<evidence type="ECO:0000256" key="1">
    <source>
        <dbReference type="SAM" id="MobiDB-lite"/>
    </source>
</evidence>
<feature type="compositionally biased region" description="Basic and acidic residues" evidence="1">
    <location>
        <begin position="29"/>
        <end position="89"/>
    </location>
</feature>
<keyword evidence="3" id="KW-1185">Reference proteome</keyword>
<sequence>MEGGKKEGDEEGKSRRGPEKVSSLVMLKEGGKGWREMKVKREGEIRGRSEGMKMRRGGREMMVEREGEIRGRNEEKGREGDEGGKGRRY</sequence>
<evidence type="ECO:0000313" key="3">
    <source>
        <dbReference type="Proteomes" id="UP001286313"/>
    </source>
</evidence>
<gene>
    <name evidence="2" type="ORF">Pcinc_043480</name>
</gene>
<feature type="compositionally biased region" description="Basic and acidic residues" evidence="1">
    <location>
        <begin position="1"/>
        <end position="19"/>
    </location>
</feature>
<reference evidence="2" key="1">
    <citation type="submission" date="2023-10" db="EMBL/GenBank/DDBJ databases">
        <title>Genome assemblies of two species of porcelain crab, Petrolisthes cinctipes and Petrolisthes manimaculis (Anomura: Porcellanidae).</title>
        <authorList>
            <person name="Angst P."/>
        </authorList>
    </citation>
    <scope>NUCLEOTIDE SEQUENCE</scope>
    <source>
        <strain evidence="2">PB745_01</strain>
        <tissue evidence="2">Gill</tissue>
    </source>
</reference>
<comment type="caution">
    <text evidence="2">The sequence shown here is derived from an EMBL/GenBank/DDBJ whole genome shotgun (WGS) entry which is preliminary data.</text>
</comment>
<dbReference type="AlphaFoldDB" id="A0AAE1EG23"/>
<protein>
    <submittedName>
        <fullName evidence="2">Uncharacterized protein</fullName>
    </submittedName>
</protein>
<evidence type="ECO:0000313" key="2">
    <source>
        <dbReference type="EMBL" id="KAK3849778.1"/>
    </source>
</evidence>
<organism evidence="2 3">
    <name type="scientific">Petrolisthes cinctipes</name>
    <name type="common">Flat porcelain crab</name>
    <dbReference type="NCBI Taxonomy" id="88211"/>
    <lineage>
        <taxon>Eukaryota</taxon>
        <taxon>Metazoa</taxon>
        <taxon>Ecdysozoa</taxon>
        <taxon>Arthropoda</taxon>
        <taxon>Crustacea</taxon>
        <taxon>Multicrustacea</taxon>
        <taxon>Malacostraca</taxon>
        <taxon>Eumalacostraca</taxon>
        <taxon>Eucarida</taxon>
        <taxon>Decapoda</taxon>
        <taxon>Pleocyemata</taxon>
        <taxon>Anomura</taxon>
        <taxon>Galatheoidea</taxon>
        <taxon>Porcellanidae</taxon>
        <taxon>Petrolisthes</taxon>
    </lineage>
</organism>
<accession>A0AAE1EG23</accession>
<proteinExistence type="predicted"/>
<feature type="region of interest" description="Disordered" evidence="1">
    <location>
        <begin position="1"/>
        <end position="89"/>
    </location>
</feature>
<dbReference type="Proteomes" id="UP001286313">
    <property type="component" value="Unassembled WGS sequence"/>
</dbReference>
<dbReference type="EMBL" id="JAWQEG010008719">
    <property type="protein sequence ID" value="KAK3849778.1"/>
    <property type="molecule type" value="Genomic_DNA"/>
</dbReference>
<name>A0AAE1EG23_PETCI</name>